<organism evidence="1 2">
    <name type="scientific">Delitschia confertaspora ATCC 74209</name>
    <dbReference type="NCBI Taxonomy" id="1513339"/>
    <lineage>
        <taxon>Eukaryota</taxon>
        <taxon>Fungi</taxon>
        <taxon>Dikarya</taxon>
        <taxon>Ascomycota</taxon>
        <taxon>Pezizomycotina</taxon>
        <taxon>Dothideomycetes</taxon>
        <taxon>Pleosporomycetidae</taxon>
        <taxon>Pleosporales</taxon>
        <taxon>Delitschiaceae</taxon>
        <taxon>Delitschia</taxon>
    </lineage>
</organism>
<dbReference type="AlphaFoldDB" id="A0A9P4JQG2"/>
<dbReference type="EMBL" id="ML993985">
    <property type="protein sequence ID" value="KAF2201237.1"/>
    <property type="molecule type" value="Genomic_DNA"/>
</dbReference>
<gene>
    <name evidence="1" type="ORF">GQ43DRAFT_487809</name>
</gene>
<reference evidence="1" key="1">
    <citation type="journal article" date="2020" name="Stud. Mycol.">
        <title>101 Dothideomycetes genomes: a test case for predicting lifestyles and emergence of pathogens.</title>
        <authorList>
            <person name="Haridas S."/>
            <person name="Albert R."/>
            <person name="Binder M."/>
            <person name="Bloem J."/>
            <person name="Labutti K."/>
            <person name="Salamov A."/>
            <person name="Andreopoulos B."/>
            <person name="Baker S."/>
            <person name="Barry K."/>
            <person name="Bills G."/>
            <person name="Bluhm B."/>
            <person name="Cannon C."/>
            <person name="Castanera R."/>
            <person name="Culley D."/>
            <person name="Daum C."/>
            <person name="Ezra D."/>
            <person name="Gonzalez J."/>
            <person name="Henrissat B."/>
            <person name="Kuo A."/>
            <person name="Liang C."/>
            <person name="Lipzen A."/>
            <person name="Lutzoni F."/>
            <person name="Magnuson J."/>
            <person name="Mondo S."/>
            <person name="Nolan M."/>
            <person name="Ohm R."/>
            <person name="Pangilinan J."/>
            <person name="Park H.-J."/>
            <person name="Ramirez L."/>
            <person name="Alfaro M."/>
            <person name="Sun H."/>
            <person name="Tritt A."/>
            <person name="Yoshinaga Y."/>
            <person name="Zwiers L.-H."/>
            <person name="Turgeon B."/>
            <person name="Goodwin S."/>
            <person name="Spatafora J."/>
            <person name="Crous P."/>
            <person name="Grigoriev I."/>
        </authorList>
    </citation>
    <scope>NUCLEOTIDE SEQUENCE</scope>
    <source>
        <strain evidence="1">ATCC 74209</strain>
    </source>
</reference>
<evidence type="ECO:0000313" key="1">
    <source>
        <dbReference type="EMBL" id="KAF2201237.1"/>
    </source>
</evidence>
<dbReference type="Proteomes" id="UP000799536">
    <property type="component" value="Unassembled WGS sequence"/>
</dbReference>
<name>A0A9P4JQG2_9PLEO</name>
<sequence>MMDGARGVLKLTWLIPPYPSNRSCWNSAGRKGEDVAFTIPESPPFLNWIDEGFIAIPTWIYLDSSTSEVKYGVRNQVKLSLTGS</sequence>
<keyword evidence="2" id="KW-1185">Reference proteome</keyword>
<protein>
    <submittedName>
        <fullName evidence="1">Uncharacterized protein</fullName>
    </submittedName>
</protein>
<evidence type="ECO:0000313" key="2">
    <source>
        <dbReference type="Proteomes" id="UP000799536"/>
    </source>
</evidence>
<accession>A0A9P4JQG2</accession>
<comment type="caution">
    <text evidence="1">The sequence shown here is derived from an EMBL/GenBank/DDBJ whole genome shotgun (WGS) entry which is preliminary data.</text>
</comment>
<proteinExistence type="predicted"/>